<reference evidence="2 3" key="1">
    <citation type="journal article" date="2021" name="Microbiol. Spectr.">
        <title>A Single Bacterium Capable of Oxidation and Reduction of Iron at Circumneutral pH.</title>
        <authorList>
            <person name="Kato S."/>
            <person name="Ohkuma M."/>
        </authorList>
    </citation>
    <scope>NUCLEOTIDE SEQUENCE [LARGE SCALE GENOMIC DNA]</scope>
    <source>
        <strain evidence="2 3">MIZ03</strain>
    </source>
</reference>
<gene>
    <name evidence="2" type="ORF">MIZ03_0604</name>
</gene>
<organism evidence="2 3">
    <name type="scientific">Rhodoferax lithotrophicus</name>
    <dbReference type="NCBI Taxonomy" id="2798804"/>
    <lineage>
        <taxon>Bacteria</taxon>
        <taxon>Pseudomonadati</taxon>
        <taxon>Pseudomonadota</taxon>
        <taxon>Betaproteobacteria</taxon>
        <taxon>Burkholderiales</taxon>
        <taxon>Comamonadaceae</taxon>
        <taxon>Rhodoferax</taxon>
    </lineage>
</organism>
<proteinExistence type="predicted"/>
<accession>A0ABN6D180</accession>
<evidence type="ECO:0000313" key="3">
    <source>
        <dbReference type="Proteomes" id="UP000824366"/>
    </source>
</evidence>
<dbReference type="EMBL" id="AP024238">
    <property type="protein sequence ID" value="BCO25725.1"/>
    <property type="molecule type" value="Genomic_DNA"/>
</dbReference>
<name>A0ABN6D180_9BURK</name>
<dbReference type="SUPFAM" id="SSF56726">
    <property type="entry name" value="DNA topoisomerase IV, alpha subunit"/>
    <property type="match status" value="1"/>
</dbReference>
<feature type="domain" description="Wadjet protein JetD C-terminal" evidence="1">
    <location>
        <begin position="176"/>
        <end position="327"/>
    </location>
</feature>
<dbReference type="InterPro" id="IPR036078">
    <property type="entry name" value="Spo11/TopoVI_A_sf"/>
</dbReference>
<dbReference type="Pfam" id="PF09983">
    <property type="entry name" value="JetD_C"/>
    <property type="match status" value="1"/>
</dbReference>
<evidence type="ECO:0000313" key="2">
    <source>
        <dbReference type="EMBL" id="BCO25725.1"/>
    </source>
</evidence>
<protein>
    <recommendedName>
        <fullName evidence="1">Wadjet protein JetD C-terminal domain-containing protein</fullName>
    </recommendedName>
</protein>
<evidence type="ECO:0000259" key="1">
    <source>
        <dbReference type="Pfam" id="PF09983"/>
    </source>
</evidence>
<sequence length="334" mass="37326">MSEFFNQLDASKRKRIPLDEVKRVYYSLYPEVQNNPERQALLLHALRDLENQGLLSLPAPGGWEKVGRPPLPTWVALVRKTRVTDTSGYSEVAWVPELGFWPKLKPMQLADAKAINDFLLCRRDSLTLVPIKERSLEIFGDEKRLDALRTGTSLFIGRLPLTALGAFLVPLPLPYRQASAPGKPVLVVENHNSFWSFGEWNQTVLRYSAVVYGAGEAFRSTGQALGQVLLEVGGYGAEYLGDLDPKGVGIPLDFNRGSDAQGLQVRPALDLYRWLLAHGRTRKKPECRGAVAESATAWLGPELGETLTELWAQGLWIPQEALGFEQLKAWRYSD</sequence>
<dbReference type="InterPro" id="IPR024534">
    <property type="entry name" value="JetD_C"/>
</dbReference>
<dbReference type="Proteomes" id="UP000824366">
    <property type="component" value="Chromosome"/>
</dbReference>
<dbReference type="RefSeq" id="WP_223907900.1">
    <property type="nucleotide sequence ID" value="NZ_AP024238.1"/>
</dbReference>
<keyword evidence="3" id="KW-1185">Reference proteome</keyword>